<evidence type="ECO:0000256" key="1">
    <source>
        <dbReference type="ARBA" id="ARBA00001971"/>
    </source>
</evidence>
<dbReference type="InterPro" id="IPR036396">
    <property type="entry name" value="Cyt_P450_sf"/>
</dbReference>
<proteinExistence type="inferred from homology"/>
<evidence type="ECO:0000313" key="8">
    <source>
        <dbReference type="EMBL" id="PSN64858.1"/>
    </source>
</evidence>
<dbReference type="PANTHER" id="PTHR24305:SF210">
    <property type="entry name" value="CYTOCHROME P450 MONOOXYGENASE ASQL-RELATED"/>
    <property type="match status" value="1"/>
</dbReference>
<dbReference type="GO" id="GO:0020037">
    <property type="term" value="F:heme binding"/>
    <property type="evidence" value="ECO:0007669"/>
    <property type="project" value="InterPro"/>
</dbReference>
<dbReference type="AlphaFoldDB" id="A0A2T2NII4"/>
<evidence type="ECO:0000256" key="5">
    <source>
        <dbReference type="ARBA" id="ARBA00023004"/>
    </source>
</evidence>
<dbReference type="GO" id="GO:0005506">
    <property type="term" value="F:iron ion binding"/>
    <property type="evidence" value="ECO:0007669"/>
    <property type="project" value="InterPro"/>
</dbReference>
<dbReference type="CDD" id="cd11058">
    <property type="entry name" value="CYP60B-like"/>
    <property type="match status" value="1"/>
</dbReference>
<name>A0A2T2NII4_CORCC</name>
<dbReference type="STRING" id="1448308.A0A2T2NII4"/>
<keyword evidence="4 6" id="KW-0479">Metal-binding</keyword>
<dbReference type="EMBL" id="KZ678137">
    <property type="protein sequence ID" value="PSN64858.1"/>
    <property type="molecule type" value="Genomic_DNA"/>
</dbReference>
<comment type="similarity">
    <text evidence="2 7">Belongs to the cytochrome P450 family.</text>
</comment>
<dbReference type="OrthoDB" id="1470350at2759"/>
<comment type="cofactor">
    <cofactor evidence="1 6">
        <name>heme</name>
        <dbReference type="ChEBI" id="CHEBI:30413"/>
    </cofactor>
</comment>
<feature type="binding site" description="axial binding residue" evidence="6">
    <location>
        <position position="417"/>
    </location>
    <ligand>
        <name>heme</name>
        <dbReference type="ChEBI" id="CHEBI:30413"/>
    </ligand>
    <ligandPart>
        <name>Fe</name>
        <dbReference type="ChEBI" id="CHEBI:18248"/>
    </ligandPart>
</feature>
<keyword evidence="7 8" id="KW-0503">Monooxygenase</keyword>
<evidence type="ECO:0000256" key="4">
    <source>
        <dbReference type="ARBA" id="ARBA00022723"/>
    </source>
</evidence>
<dbReference type="PRINTS" id="PR00463">
    <property type="entry name" value="EP450I"/>
</dbReference>
<keyword evidence="7" id="KW-0560">Oxidoreductase</keyword>
<dbReference type="PRINTS" id="PR00385">
    <property type="entry name" value="P450"/>
</dbReference>
<organism evidence="8 9">
    <name type="scientific">Corynespora cassiicola Philippines</name>
    <dbReference type="NCBI Taxonomy" id="1448308"/>
    <lineage>
        <taxon>Eukaryota</taxon>
        <taxon>Fungi</taxon>
        <taxon>Dikarya</taxon>
        <taxon>Ascomycota</taxon>
        <taxon>Pezizomycotina</taxon>
        <taxon>Dothideomycetes</taxon>
        <taxon>Pleosporomycetidae</taxon>
        <taxon>Pleosporales</taxon>
        <taxon>Corynesporascaceae</taxon>
        <taxon>Corynespora</taxon>
    </lineage>
</organism>
<evidence type="ECO:0000256" key="7">
    <source>
        <dbReference type="RuleBase" id="RU000461"/>
    </source>
</evidence>
<dbReference type="InterPro" id="IPR002401">
    <property type="entry name" value="Cyt_P450_E_grp-I"/>
</dbReference>
<dbReference type="InterPro" id="IPR017972">
    <property type="entry name" value="Cyt_P450_CS"/>
</dbReference>
<dbReference type="InterPro" id="IPR050121">
    <property type="entry name" value="Cytochrome_P450_monoxygenase"/>
</dbReference>
<gene>
    <name evidence="8" type="ORF">BS50DRAFT_644679</name>
</gene>
<keyword evidence="3 6" id="KW-0349">Heme</keyword>
<keyword evidence="9" id="KW-1185">Reference proteome</keyword>
<dbReference type="InterPro" id="IPR001128">
    <property type="entry name" value="Cyt_P450"/>
</dbReference>
<dbReference type="GO" id="GO:0016705">
    <property type="term" value="F:oxidoreductase activity, acting on paired donors, with incorporation or reduction of molecular oxygen"/>
    <property type="evidence" value="ECO:0007669"/>
    <property type="project" value="InterPro"/>
</dbReference>
<dbReference type="GO" id="GO:0004497">
    <property type="term" value="F:monooxygenase activity"/>
    <property type="evidence" value="ECO:0007669"/>
    <property type="project" value="UniProtKB-KW"/>
</dbReference>
<reference evidence="8 9" key="1">
    <citation type="journal article" date="2018" name="Front. Microbiol.">
        <title>Genome-Wide Analysis of Corynespora cassiicola Leaf Fall Disease Putative Effectors.</title>
        <authorList>
            <person name="Lopez D."/>
            <person name="Ribeiro S."/>
            <person name="Label P."/>
            <person name="Fumanal B."/>
            <person name="Venisse J.S."/>
            <person name="Kohler A."/>
            <person name="de Oliveira R.R."/>
            <person name="Labutti K."/>
            <person name="Lipzen A."/>
            <person name="Lail K."/>
            <person name="Bauer D."/>
            <person name="Ohm R.A."/>
            <person name="Barry K.W."/>
            <person name="Spatafora J."/>
            <person name="Grigoriev I.V."/>
            <person name="Martin F.M."/>
            <person name="Pujade-Renaud V."/>
        </authorList>
    </citation>
    <scope>NUCLEOTIDE SEQUENCE [LARGE SCALE GENOMIC DNA]</scope>
    <source>
        <strain evidence="8 9">Philippines</strain>
    </source>
</reference>
<dbReference type="PANTHER" id="PTHR24305">
    <property type="entry name" value="CYTOCHROME P450"/>
    <property type="match status" value="1"/>
</dbReference>
<protein>
    <submittedName>
        <fullName evidence="8">Benzoate 4-monooxygenase cytochrome P450</fullName>
    </submittedName>
</protein>
<dbReference type="Pfam" id="PF00067">
    <property type="entry name" value="p450"/>
    <property type="match status" value="1"/>
</dbReference>
<keyword evidence="5 6" id="KW-0408">Iron</keyword>
<evidence type="ECO:0000256" key="6">
    <source>
        <dbReference type="PIRSR" id="PIRSR602401-1"/>
    </source>
</evidence>
<sequence>MYVLCYATYLAFFHPLSKFPGPKLRAAFYLPFNWEIWTGRIGDNWHALHEEYGDIVRISPTMISVIQPEAWRDIYGHFKTPIPKDPNFYFRDNGVADIIMSNDADHTRFRRLLNHAFSDQALRAQEDIINSYISLLISQLAKKASSDTPVDMTRYMGFAAFDILGDLCFDESFDALKNEDWDWWTSNTIKSRNSFRILRFLRAYPILGFPVMTILKLFPSLNTSRYRHRMHTMKKTSRRLDTETDRKDFISYILKHNDEKGMTRPEIMSLSRILITAGSETSASLLSGAIYYLLQSPEWMSKLQSEIRDSFKEESDMTFTSLRQAKVLNAVIQETFRMYPPVPGPLLRLVQKEGAVVCGKYFPAGCSIGVPQHSAYRSPRNFKYPDIFAPQRFLDDPEFKEDKKSVLQPFSVGPRNCIGQNLAMSEIRLILARLVWHFDMQLEQESQNWRDQRSFVFWDKSALMVRLTQRS</sequence>
<dbReference type="SUPFAM" id="SSF48264">
    <property type="entry name" value="Cytochrome P450"/>
    <property type="match status" value="1"/>
</dbReference>
<evidence type="ECO:0000256" key="2">
    <source>
        <dbReference type="ARBA" id="ARBA00010617"/>
    </source>
</evidence>
<evidence type="ECO:0000313" key="9">
    <source>
        <dbReference type="Proteomes" id="UP000240883"/>
    </source>
</evidence>
<dbReference type="PROSITE" id="PS00086">
    <property type="entry name" value="CYTOCHROME_P450"/>
    <property type="match status" value="1"/>
</dbReference>
<dbReference type="Gene3D" id="1.10.630.10">
    <property type="entry name" value="Cytochrome P450"/>
    <property type="match status" value="1"/>
</dbReference>
<accession>A0A2T2NII4</accession>
<evidence type="ECO:0000256" key="3">
    <source>
        <dbReference type="ARBA" id="ARBA00022617"/>
    </source>
</evidence>
<dbReference type="Proteomes" id="UP000240883">
    <property type="component" value="Unassembled WGS sequence"/>
</dbReference>